<feature type="domain" description="PTS EIIC type-1" evidence="10">
    <location>
        <begin position="57"/>
        <end position="213"/>
    </location>
</feature>
<keyword evidence="4" id="KW-0762">Sugar transport</keyword>
<dbReference type="GO" id="GO:0009401">
    <property type="term" value="P:phosphoenolpyruvate-dependent sugar phosphotransferase system"/>
    <property type="evidence" value="ECO:0007669"/>
    <property type="project" value="UniProtKB-KW"/>
</dbReference>
<evidence type="ECO:0000256" key="5">
    <source>
        <dbReference type="ARBA" id="ARBA00022683"/>
    </source>
</evidence>
<feature type="transmembrane region" description="Helical" evidence="9">
    <location>
        <begin position="66"/>
        <end position="89"/>
    </location>
</feature>
<accession>F9PAV2</accession>
<evidence type="ECO:0000313" key="12">
    <source>
        <dbReference type="EMBL" id="GAD45102.1"/>
    </source>
</evidence>
<keyword evidence="8 9" id="KW-0472">Membrane</keyword>
<keyword evidence="5" id="KW-0598">Phosphotransferase system</keyword>
<evidence type="ECO:0000256" key="4">
    <source>
        <dbReference type="ARBA" id="ARBA00022597"/>
    </source>
</evidence>
<dbReference type="Proteomes" id="UP000016985">
    <property type="component" value="Unassembled WGS sequence"/>
</dbReference>
<evidence type="ECO:0000256" key="1">
    <source>
        <dbReference type="ARBA" id="ARBA00004651"/>
    </source>
</evidence>
<dbReference type="Pfam" id="PF02378">
    <property type="entry name" value="PTS_EIIC"/>
    <property type="match status" value="1"/>
</dbReference>
<reference evidence="12 14" key="2">
    <citation type="submission" date="2013-09" db="EMBL/GenBank/DDBJ databases">
        <title>Genome Sequences of seven clinical isolates and type strains of anginosus group streptococci.</title>
        <authorList>
            <person name="Maruyama F."/>
            <person name="Sakurai A."/>
            <person name="Ogura Y."/>
            <person name="Homma H."/>
            <person name="Takahashi N."/>
            <person name="Ohtsubo Y."/>
            <person name="Hoshino T."/>
            <person name="Okahashi N."/>
            <person name="Nakagawa I."/>
            <person name="Kimura S."/>
            <person name="Fujiwara T."/>
            <person name="Hayashi T."/>
            <person name="Shintani S."/>
        </authorList>
    </citation>
    <scope>NUCLEOTIDE SEQUENCE [LARGE SCALE GENOMIC DNA]</scope>
    <source>
        <strain evidence="12">CCUG 46377</strain>
        <strain evidence="14">CCUG46377</strain>
    </source>
</reference>
<keyword evidence="2" id="KW-0813">Transport</keyword>
<dbReference type="eggNOG" id="COG1264">
    <property type="taxonomic scope" value="Bacteria"/>
</dbReference>
<feature type="transmembrane region" description="Helical" evidence="9">
    <location>
        <begin position="96"/>
        <end position="117"/>
    </location>
</feature>
<keyword evidence="6 9" id="KW-0812">Transmembrane</keyword>
<name>F9PAV2_STRCV</name>
<sequence length="213" mass="22449">MARDSVMTVVKAGGQYQVVIGNHVPDVYAAVLAVGGVQGQGAGTVEAHEEAVKKNPLDAFIDFQPFLGPLAAAGIIKGVVAILTATLGWTAKNNGVALVLTAAGDGFFQFLPIMIALNAAHKFKMNDFTALAIEAALVYPNLEATMTALGKVGAVNFFGIPLGLPTGDYLSTVIPAILAVWVASHIEKFMKKITPDFVKVFMVSFVTLILQYL</sequence>
<gene>
    <name evidence="12" type="ORF">ANG5_1630</name>
    <name evidence="11" type="ORF">HMPREF1042_0142</name>
</gene>
<evidence type="ECO:0000256" key="9">
    <source>
        <dbReference type="SAM" id="Phobius"/>
    </source>
</evidence>
<dbReference type="PROSITE" id="PS51103">
    <property type="entry name" value="PTS_EIIC_TYPE_1"/>
    <property type="match status" value="1"/>
</dbReference>
<evidence type="ECO:0000313" key="13">
    <source>
        <dbReference type="Proteomes" id="UP000003287"/>
    </source>
</evidence>
<evidence type="ECO:0000256" key="6">
    <source>
        <dbReference type="ARBA" id="ARBA00022692"/>
    </source>
</evidence>
<organism evidence="11 13">
    <name type="scientific">Streptococcus constellatus subsp. pharyngis SK1060 = CCUG 46377</name>
    <dbReference type="NCBI Taxonomy" id="1035184"/>
    <lineage>
        <taxon>Bacteria</taxon>
        <taxon>Bacillati</taxon>
        <taxon>Bacillota</taxon>
        <taxon>Bacilli</taxon>
        <taxon>Lactobacillales</taxon>
        <taxon>Streptococcaceae</taxon>
        <taxon>Streptococcus</taxon>
        <taxon>Streptococcus anginosus group</taxon>
    </lineage>
</organism>
<dbReference type="PANTHER" id="PTHR30175:SF1">
    <property type="entry name" value="PTS SYSTEM ARBUTIN-, CELLOBIOSE-, AND SALICIN-SPECIFIC EIIBC COMPONENT-RELATED"/>
    <property type="match status" value="1"/>
</dbReference>
<dbReference type="PANTHER" id="PTHR30175">
    <property type="entry name" value="PHOSPHOTRANSFERASE SYSTEM TRANSPORT PROTEIN"/>
    <property type="match status" value="1"/>
</dbReference>
<proteinExistence type="predicted"/>
<dbReference type="EMBL" id="BASX01000014">
    <property type="protein sequence ID" value="GAD45102.1"/>
    <property type="molecule type" value="Genomic_DNA"/>
</dbReference>
<evidence type="ECO:0000256" key="7">
    <source>
        <dbReference type="ARBA" id="ARBA00022989"/>
    </source>
</evidence>
<keyword evidence="14" id="KW-1185">Reference proteome</keyword>
<dbReference type="GO" id="GO:0005886">
    <property type="term" value="C:plasma membrane"/>
    <property type="evidence" value="ECO:0007669"/>
    <property type="project" value="UniProtKB-SubCell"/>
</dbReference>
<evidence type="ECO:0000313" key="14">
    <source>
        <dbReference type="Proteomes" id="UP000016985"/>
    </source>
</evidence>
<evidence type="ECO:0000256" key="2">
    <source>
        <dbReference type="ARBA" id="ARBA00022448"/>
    </source>
</evidence>
<keyword evidence="7 9" id="KW-1133">Transmembrane helix</keyword>
<evidence type="ECO:0000256" key="3">
    <source>
        <dbReference type="ARBA" id="ARBA00022475"/>
    </source>
</evidence>
<evidence type="ECO:0000259" key="10">
    <source>
        <dbReference type="PROSITE" id="PS51103"/>
    </source>
</evidence>
<dbReference type="AlphaFoldDB" id="F9PAV2"/>
<dbReference type="InterPro" id="IPR050558">
    <property type="entry name" value="PTS_Sugar-Specific_Components"/>
</dbReference>
<comment type="subcellular location">
    <subcellularLocation>
        <location evidence="1">Cell membrane</location>
        <topology evidence="1">Multi-pass membrane protein</topology>
    </subcellularLocation>
</comment>
<keyword evidence="3" id="KW-1003">Cell membrane</keyword>
<dbReference type="EMBL" id="AFUP01000010">
    <property type="protein sequence ID" value="EGV06468.1"/>
    <property type="molecule type" value="Genomic_DNA"/>
</dbReference>
<dbReference type="Proteomes" id="UP000003287">
    <property type="component" value="Unassembled WGS sequence"/>
</dbReference>
<dbReference type="eggNOG" id="COG1263">
    <property type="taxonomic scope" value="Bacteria"/>
</dbReference>
<protein>
    <submittedName>
        <fullName evidence="11">PTS system beta-glucoside-specific EIIBCA component family protein</fullName>
    </submittedName>
</protein>
<dbReference type="InterPro" id="IPR013013">
    <property type="entry name" value="PTS_EIIC_1"/>
</dbReference>
<evidence type="ECO:0000313" key="11">
    <source>
        <dbReference type="EMBL" id="EGV06468.1"/>
    </source>
</evidence>
<dbReference type="GO" id="GO:0008982">
    <property type="term" value="F:protein-N(PI)-phosphohistidine-sugar phosphotransferase activity"/>
    <property type="evidence" value="ECO:0007669"/>
    <property type="project" value="InterPro"/>
</dbReference>
<dbReference type="GO" id="GO:0090589">
    <property type="term" value="F:protein-phosphocysteine-trehalose phosphotransferase system transporter activity"/>
    <property type="evidence" value="ECO:0007669"/>
    <property type="project" value="TreeGrafter"/>
</dbReference>
<reference evidence="11 13" key="1">
    <citation type="submission" date="2011-06" db="EMBL/GenBank/DDBJ databases">
        <authorList>
            <person name="Harkins D.M."/>
            <person name="Madupu R."/>
            <person name="Durkin A.S."/>
            <person name="Torralba M."/>
            <person name="Methe B."/>
            <person name="Sutton G.G."/>
            <person name="Nelson K.E."/>
        </authorList>
    </citation>
    <scope>NUCLEOTIDE SEQUENCE [LARGE SCALE GENOMIC DNA]</scope>
    <source>
        <strain evidence="11 13">SK1060</strain>
    </source>
</reference>
<feature type="transmembrane region" description="Helical" evidence="9">
    <location>
        <begin position="169"/>
        <end position="186"/>
    </location>
</feature>
<evidence type="ECO:0000256" key="8">
    <source>
        <dbReference type="ARBA" id="ARBA00023136"/>
    </source>
</evidence>
<dbReference type="InterPro" id="IPR003352">
    <property type="entry name" value="PTS_EIIC"/>
</dbReference>
<dbReference type="GO" id="GO:0015771">
    <property type="term" value="P:trehalose transport"/>
    <property type="evidence" value="ECO:0007669"/>
    <property type="project" value="TreeGrafter"/>
</dbReference>